<feature type="compositionally biased region" description="Basic and acidic residues" evidence="1">
    <location>
        <begin position="241"/>
        <end position="254"/>
    </location>
</feature>
<dbReference type="EMBL" id="JAUKUD010000007">
    <property type="protein sequence ID" value="KAK0738343.1"/>
    <property type="molecule type" value="Genomic_DNA"/>
</dbReference>
<feature type="region of interest" description="Disordered" evidence="1">
    <location>
        <begin position="1"/>
        <end position="342"/>
    </location>
</feature>
<feature type="compositionally biased region" description="Basic residues" evidence="1">
    <location>
        <begin position="1"/>
        <end position="10"/>
    </location>
</feature>
<name>A0AA40BQE6_9PEZI</name>
<feature type="compositionally biased region" description="Acidic residues" evidence="1">
    <location>
        <begin position="189"/>
        <end position="206"/>
    </location>
</feature>
<evidence type="ECO:0000313" key="2">
    <source>
        <dbReference type="EMBL" id="KAK0738343.1"/>
    </source>
</evidence>
<evidence type="ECO:0000256" key="1">
    <source>
        <dbReference type="SAM" id="MobiDB-lite"/>
    </source>
</evidence>
<dbReference type="AlphaFoldDB" id="A0AA40BQE6"/>
<keyword evidence="3" id="KW-1185">Reference proteome</keyword>
<feature type="compositionally biased region" description="Low complexity" evidence="1">
    <location>
        <begin position="217"/>
        <end position="232"/>
    </location>
</feature>
<protein>
    <submittedName>
        <fullName evidence="2">Uncharacterized protein</fullName>
    </submittedName>
</protein>
<reference evidence="2" key="1">
    <citation type="submission" date="2023-06" db="EMBL/GenBank/DDBJ databases">
        <title>Genome-scale phylogeny and comparative genomics of the fungal order Sordariales.</title>
        <authorList>
            <consortium name="Lawrence Berkeley National Laboratory"/>
            <person name="Hensen N."/>
            <person name="Bonometti L."/>
            <person name="Westerberg I."/>
            <person name="Brannstrom I.O."/>
            <person name="Guillou S."/>
            <person name="Cros-Aarteil S."/>
            <person name="Calhoun S."/>
            <person name="Haridas S."/>
            <person name="Kuo A."/>
            <person name="Mondo S."/>
            <person name="Pangilinan J."/>
            <person name="Riley R."/>
            <person name="LaButti K."/>
            <person name="Andreopoulos B."/>
            <person name="Lipzen A."/>
            <person name="Chen C."/>
            <person name="Yanf M."/>
            <person name="Daum C."/>
            <person name="Ng V."/>
            <person name="Clum A."/>
            <person name="Steindorff A."/>
            <person name="Ohm R."/>
            <person name="Martin F."/>
            <person name="Silar P."/>
            <person name="Natvig D."/>
            <person name="Lalanne C."/>
            <person name="Gautier V."/>
            <person name="Ament-velasquez S.L."/>
            <person name="Kruys A."/>
            <person name="Hutchinson M.I."/>
            <person name="Powell A.J."/>
            <person name="Barry K."/>
            <person name="Miller A.N."/>
            <person name="Grigoriev I.V."/>
            <person name="Debuchy R."/>
            <person name="Gladieux P."/>
            <person name="Thoren M.H."/>
            <person name="Johannesson H."/>
        </authorList>
    </citation>
    <scope>NUCLEOTIDE SEQUENCE</scope>
    <source>
        <strain evidence="2">SMH3187-1</strain>
    </source>
</reference>
<comment type="caution">
    <text evidence="2">The sequence shown here is derived from an EMBL/GenBank/DDBJ whole genome shotgun (WGS) entry which is preliminary data.</text>
</comment>
<organism evidence="2 3">
    <name type="scientific">Schizothecium vesticola</name>
    <dbReference type="NCBI Taxonomy" id="314040"/>
    <lineage>
        <taxon>Eukaryota</taxon>
        <taxon>Fungi</taxon>
        <taxon>Dikarya</taxon>
        <taxon>Ascomycota</taxon>
        <taxon>Pezizomycotina</taxon>
        <taxon>Sordariomycetes</taxon>
        <taxon>Sordariomycetidae</taxon>
        <taxon>Sordariales</taxon>
        <taxon>Schizotheciaceae</taxon>
        <taxon>Schizothecium</taxon>
    </lineage>
</organism>
<dbReference type="Pfam" id="PF08297">
    <property type="entry name" value="U3_snoRNA_assoc"/>
    <property type="match status" value="1"/>
</dbReference>
<dbReference type="Proteomes" id="UP001172155">
    <property type="component" value="Unassembled WGS sequence"/>
</dbReference>
<evidence type="ECO:0000313" key="3">
    <source>
        <dbReference type="Proteomes" id="UP001172155"/>
    </source>
</evidence>
<dbReference type="GO" id="GO:0006364">
    <property type="term" value="P:rRNA processing"/>
    <property type="evidence" value="ECO:0007669"/>
    <property type="project" value="InterPro"/>
</dbReference>
<proteinExistence type="predicted"/>
<gene>
    <name evidence="2" type="ORF">B0T18DRAFT_450332</name>
</gene>
<feature type="compositionally biased region" description="Acidic residues" evidence="1">
    <location>
        <begin position="304"/>
        <end position="314"/>
    </location>
</feature>
<accession>A0AA40BQE6</accession>
<dbReference type="InterPro" id="IPR013268">
    <property type="entry name" value="UTP16"/>
</dbReference>
<dbReference type="GO" id="GO:0030515">
    <property type="term" value="F:snoRNA binding"/>
    <property type="evidence" value="ECO:0007669"/>
    <property type="project" value="InterPro"/>
</dbReference>
<sequence>MAKMAKRKQPKSIEIIELSSDSEDEVVPQPSPPNVVAEETSQTADAAYEEEDQPLLRIKGIQYNTEPEEEPPKPSQTDATAPAKLPVRAKNTPGKDTGSARHRHVSIEIALPTSSLRATKSKAPATEIPDSEEEKDEVSIYKTPMDRRKHITFDDSDNDEYLTPMEHPTGTAFEIAPPKATDGAKADLDAVEEEQEDEEDSDDEAPEAVSSHAAGVQQAKSSRAAKTAAKQQVAEQKRKRQERDAYLKRQAGEKKKQKAAKLETNVTPDSEEELDDASPPPKSTLFPEKRKREIPKLLPLELLNSDDDDSDDDQAGAKAAKRQKKLTRNGAAWIAEPKGPRDQQVGTTVYRVVDKRGDGNLAPKAKAQAMNLKMALMNRGRTTVRPNRGFFVKKA</sequence>